<evidence type="ECO:0000256" key="5">
    <source>
        <dbReference type="ARBA" id="ARBA00023004"/>
    </source>
</evidence>
<keyword evidence="6" id="KW-0411">Iron-sulfur</keyword>
<dbReference type="PROSITE" id="PS51296">
    <property type="entry name" value="RIESKE"/>
    <property type="match status" value="1"/>
</dbReference>
<dbReference type="PRINTS" id="PR00090">
    <property type="entry name" value="RNGDIOXGNASE"/>
</dbReference>
<dbReference type="InterPro" id="IPR036922">
    <property type="entry name" value="Rieske_2Fe-2S_sf"/>
</dbReference>
<keyword evidence="5" id="KW-0408">Iron</keyword>
<protein>
    <submittedName>
        <fullName evidence="8">(2Fe-2S)-binding protein</fullName>
    </submittedName>
</protein>
<sequence>MAEADPKLPIPFKVVEADRIPSQRYYDEAFYKLECENLWPHVWQMACRTEQLPNVGDWIEYSNLGQSVIVVRTSKGIRAFHNACRHRGLPLTEAGGHGNCKTAGFICPFHGWRWNIEGKNTFVYGRHLFEERQLDEADLALRPCRHEEAIGCVFINFDDDAPSFADTIGPVLGRLEKRGHSNQRAEWWYATELPANWKTAMEAFMEGYHVMRTHPQLQQAAPMLYNMMYGMDTGGIGVPMNPNLSIKDNIQAQIKHLGLLSEGMSGMVHEKEVAIARQLADVPLPEDPQQALMTWFGIVQHQIHEQLTARGENVPDLNALAVSDPLNAVEFLFPHYFLLPFFTSTSAYRIRPTGPESCIFEIWSLTHFAPGEDPEPVMEPTVLPYDSDLFPPIPRQDYSNIPIQQKGLHAKGFDFMRLSSTIEGLISNYNRIIDGHLEGKPADRLASATHTLGGNFDGRIHDYDF</sequence>
<name>A0ABM6M8S8_9SPHN</name>
<dbReference type="SUPFAM" id="SSF50022">
    <property type="entry name" value="ISP domain"/>
    <property type="match status" value="1"/>
</dbReference>
<evidence type="ECO:0000256" key="1">
    <source>
        <dbReference type="ARBA" id="ARBA00001962"/>
    </source>
</evidence>
<keyword evidence="3" id="KW-0479">Metal-binding</keyword>
<keyword evidence="2" id="KW-0001">2Fe-2S</keyword>
<evidence type="ECO:0000256" key="6">
    <source>
        <dbReference type="ARBA" id="ARBA00023014"/>
    </source>
</evidence>
<dbReference type="GeneID" id="303486486"/>
<feature type="domain" description="Rieske" evidence="7">
    <location>
        <begin position="43"/>
        <end position="155"/>
    </location>
</feature>
<dbReference type="Pfam" id="PF00848">
    <property type="entry name" value="Ring_hydroxyl_A"/>
    <property type="match status" value="1"/>
</dbReference>
<dbReference type="Proteomes" id="UP000258016">
    <property type="component" value="Chromosome"/>
</dbReference>
<dbReference type="EMBL" id="CP020083">
    <property type="protein sequence ID" value="ASR52255.1"/>
    <property type="molecule type" value="Genomic_DNA"/>
</dbReference>
<reference evidence="8 9" key="1">
    <citation type="submission" date="2017-03" db="EMBL/GenBank/DDBJ databases">
        <title>Complete genome sequence of Blastomonas fulva degrading microcsystin LR.</title>
        <authorList>
            <person name="Lee H.-g."/>
            <person name="Jin L."/>
            <person name="oh H.-M."/>
        </authorList>
    </citation>
    <scope>NUCLEOTIDE SEQUENCE [LARGE SCALE GENOMIC DNA]</scope>
    <source>
        <strain evidence="8 9">T2</strain>
    </source>
</reference>
<comment type="cofactor">
    <cofactor evidence="1">
        <name>Fe cation</name>
        <dbReference type="ChEBI" id="CHEBI:24875"/>
    </cofactor>
</comment>
<accession>A0ABM6M8S8</accession>
<gene>
    <name evidence="8" type="ORF">B5J99_12965</name>
</gene>
<evidence type="ECO:0000256" key="4">
    <source>
        <dbReference type="ARBA" id="ARBA00023002"/>
    </source>
</evidence>
<evidence type="ECO:0000256" key="2">
    <source>
        <dbReference type="ARBA" id="ARBA00022714"/>
    </source>
</evidence>
<dbReference type="Gene3D" id="3.90.380.10">
    <property type="entry name" value="Naphthalene 1,2-dioxygenase Alpha Subunit, Chain A, domain 1"/>
    <property type="match status" value="1"/>
</dbReference>
<organism evidence="8 9">
    <name type="scientific">Blastomonas fulva</name>
    <dbReference type="NCBI Taxonomy" id="1550728"/>
    <lineage>
        <taxon>Bacteria</taxon>
        <taxon>Pseudomonadati</taxon>
        <taxon>Pseudomonadota</taxon>
        <taxon>Alphaproteobacteria</taxon>
        <taxon>Sphingomonadales</taxon>
        <taxon>Sphingomonadaceae</taxon>
        <taxon>Blastomonas</taxon>
    </lineage>
</organism>
<dbReference type="PANTHER" id="PTHR43756:SF5">
    <property type="entry name" value="CHOLINE MONOOXYGENASE, CHLOROPLASTIC"/>
    <property type="match status" value="1"/>
</dbReference>
<dbReference type="InterPro" id="IPR017941">
    <property type="entry name" value="Rieske_2Fe-2S"/>
</dbReference>
<dbReference type="InterPro" id="IPR015879">
    <property type="entry name" value="Ring_hydroxy_dOase_asu_C_dom"/>
</dbReference>
<dbReference type="Pfam" id="PF00355">
    <property type="entry name" value="Rieske"/>
    <property type="match status" value="1"/>
</dbReference>
<dbReference type="SUPFAM" id="SSF55961">
    <property type="entry name" value="Bet v1-like"/>
    <property type="match status" value="1"/>
</dbReference>
<evidence type="ECO:0000256" key="3">
    <source>
        <dbReference type="ARBA" id="ARBA00022723"/>
    </source>
</evidence>
<evidence type="ECO:0000313" key="8">
    <source>
        <dbReference type="EMBL" id="ASR52255.1"/>
    </source>
</evidence>
<dbReference type="Gene3D" id="2.102.10.10">
    <property type="entry name" value="Rieske [2Fe-2S] iron-sulphur domain"/>
    <property type="match status" value="1"/>
</dbReference>
<proteinExistence type="predicted"/>
<keyword evidence="4" id="KW-0560">Oxidoreductase</keyword>
<dbReference type="PANTHER" id="PTHR43756">
    <property type="entry name" value="CHOLINE MONOOXYGENASE, CHLOROPLASTIC"/>
    <property type="match status" value="1"/>
</dbReference>
<evidence type="ECO:0000259" key="7">
    <source>
        <dbReference type="PROSITE" id="PS51296"/>
    </source>
</evidence>
<dbReference type="CDD" id="cd03469">
    <property type="entry name" value="Rieske_RO_Alpha_N"/>
    <property type="match status" value="1"/>
</dbReference>
<dbReference type="InterPro" id="IPR001663">
    <property type="entry name" value="Rng_hydr_dOase-A"/>
</dbReference>
<dbReference type="RefSeq" id="WP_117352606.1">
    <property type="nucleotide sequence ID" value="NZ_CP020083.1"/>
</dbReference>
<keyword evidence="9" id="KW-1185">Reference proteome</keyword>
<evidence type="ECO:0000313" key="9">
    <source>
        <dbReference type="Proteomes" id="UP000258016"/>
    </source>
</evidence>